<evidence type="ECO:0000256" key="11">
    <source>
        <dbReference type="PIRSR" id="PIRSR602129-50"/>
    </source>
</evidence>
<evidence type="ECO:0000313" key="13">
    <source>
        <dbReference type="EMBL" id="CAL1533813.1"/>
    </source>
</evidence>
<evidence type="ECO:0000256" key="2">
    <source>
        <dbReference type="ARBA" id="ARBA00009533"/>
    </source>
</evidence>
<dbReference type="PRINTS" id="PR00800">
    <property type="entry name" value="YHDCRBOXLASE"/>
</dbReference>
<dbReference type="GO" id="GO:0004058">
    <property type="term" value="F:aromatic-L-amino-acid decarboxylase activity"/>
    <property type="evidence" value="ECO:0007669"/>
    <property type="project" value="UniProtKB-EC"/>
</dbReference>
<evidence type="ECO:0000256" key="3">
    <source>
        <dbReference type="ARBA" id="ARBA00011738"/>
    </source>
</evidence>
<comment type="caution">
    <text evidence="13">The sequence shown here is derived from an EMBL/GenBank/DDBJ whole genome shotgun (WGS) entry which is preliminary data.</text>
</comment>
<dbReference type="FunFam" id="3.40.640.10:FF:000025">
    <property type="entry name" value="Histidine decarboxylase"/>
    <property type="match status" value="1"/>
</dbReference>
<dbReference type="GO" id="GO:0042423">
    <property type="term" value="P:catecholamine biosynthetic process"/>
    <property type="evidence" value="ECO:0007669"/>
    <property type="project" value="UniProtKB-KW"/>
</dbReference>
<dbReference type="Pfam" id="PF00282">
    <property type="entry name" value="Pyridoxal_deC"/>
    <property type="match status" value="1"/>
</dbReference>
<dbReference type="PANTHER" id="PTHR11999:SF167">
    <property type="entry name" value="AROMATIC-L-AMINO-ACID DECARBOXYLASE"/>
    <property type="match status" value="1"/>
</dbReference>
<evidence type="ECO:0000256" key="8">
    <source>
        <dbReference type="ARBA" id="ARBA00038886"/>
    </source>
</evidence>
<dbReference type="EMBL" id="CAXITT010000153">
    <property type="protein sequence ID" value="CAL1533813.1"/>
    <property type="molecule type" value="Genomic_DNA"/>
</dbReference>
<feature type="modified residue" description="N6-(pyridoxal phosphate)lysine" evidence="11">
    <location>
        <position position="303"/>
    </location>
</feature>
<dbReference type="SUPFAM" id="SSF53383">
    <property type="entry name" value="PLP-dependent transferases"/>
    <property type="match status" value="1"/>
</dbReference>
<evidence type="ECO:0000256" key="7">
    <source>
        <dbReference type="ARBA" id="ARBA00023239"/>
    </source>
</evidence>
<protein>
    <recommendedName>
        <fullName evidence="9">Aromatic-L-amino-acid decarboxylase</fullName>
        <ecNumber evidence="8">4.1.1.28</ecNumber>
    </recommendedName>
    <alternativeName>
        <fullName evidence="10">DOPA decarboxylase</fullName>
    </alternativeName>
</protein>
<dbReference type="FunFam" id="1.20.1340.10:FF:000001">
    <property type="entry name" value="Histidine decarboxylase"/>
    <property type="match status" value="1"/>
</dbReference>
<comment type="similarity">
    <text evidence="2 12">Belongs to the group II decarboxylase family.</text>
</comment>
<evidence type="ECO:0000256" key="10">
    <source>
        <dbReference type="ARBA" id="ARBA00041275"/>
    </source>
</evidence>
<evidence type="ECO:0000256" key="4">
    <source>
        <dbReference type="ARBA" id="ARBA00022584"/>
    </source>
</evidence>
<sequence>MDASEFRASAREMIDIVTDYLENIRERPVFPDVTPGYLRQMLPPRAPDEGETWDEVKNDLERVIMSGVNHWQSPNFYAYFPTGNSYPSMLGSMLTDGISTLCFSWNSCPVGTELEVTMMNWLADMIGLPDAFHFHPGGKGGGALQGSASEATLIALLSARNVTLLNLKEKDPALTTGQIIDRLVAYTSEEGHSSVQRAALYGLVEMRILPVDDKGALRGPVLKAAIEKDIGAGLVPFFVCATIGSTGTCASDDLSELGPICNQFDIWLHVDAAYAGSACICPEFRYLLNGIQHVTSFNFDPHKWLRVNFECSAMWVKDTSLISDGHQVSPVYLKDKKGNNNNIPEFRHWQVPLGRRFRSLKVWFVLRMFGVKKLQDLIRKDVALAKLFEECVKKDERFEMVREVTLGLASFRLKGDNDVNERLVAKINLDRRIHLVPSKIKETFFLRFAICAVDAQASDVTYAWGVIQELADAITPVVKGH</sequence>
<dbReference type="GO" id="GO:0030170">
    <property type="term" value="F:pyridoxal phosphate binding"/>
    <property type="evidence" value="ECO:0007669"/>
    <property type="project" value="InterPro"/>
</dbReference>
<dbReference type="InterPro" id="IPR015421">
    <property type="entry name" value="PyrdxlP-dep_Trfase_major"/>
</dbReference>
<keyword evidence="4" id="KW-0127">Catecholamine biosynthesis</keyword>
<dbReference type="InterPro" id="IPR015424">
    <property type="entry name" value="PyrdxlP-dep_Trfase"/>
</dbReference>
<dbReference type="PROSITE" id="PS00392">
    <property type="entry name" value="DDC_GAD_HDC_YDC"/>
    <property type="match status" value="1"/>
</dbReference>
<dbReference type="GO" id="GO:0005737">
    <property type="term" value="C:cytoplasm"/>
    <property type="evidence" value="ECO:0007669"/>
    <property type="project" value="TreeGrafter"/>
</dbReference>
<dbReference type="Proteomes" id="UP001497497">
    <property type="component" value="Unassembled WGS sequence"/>
</dbReference>
<proteinExistence type="inferred from homology"/>
<dbReference type="AlphaFoldDB" id="A0AAV2HK63"/>
<keyword evidence="6 11" id="KW-0663">Pyridoxal phosphate</keyword>
<name>A0AAV2HK63_LYMST</name>
<evidence type="ECO:0000256" key="12">
    <source>
        <dbReference type="RuleBase" id="RU000382"/>
    </source>
</evidence>
<dbReference type="Gene3D" id="3.90.1150.10">
    <property type="entry name" value="Aspartate Aminotransferase, domain 1"/>
    <property type="match status" value="1"/>
</dbReference>
<keyword evidence="5" id="KW-0210">Decarboxylase</keyword>
<dbReference type="GO" id="GO:0006520">
    <property type="term" value="P:amino acid metabolic process"/>
    <property type="evidence" value="ECO:0007669"/>
    <property type="project" value="InterPro"/>
</dbReference>
<keyword evidence="14" id="KW-1185">Reference proteome</keyword>
<keyword evidence="7 12" id="KW-0456">Lyase</keyword>
<dbReference type="InterPro" id="IPR010977">
    <property type="entry name" value="Aromatic_deC"/>
</dbReference>
<evidence type="ECO:0000256" key="9">
    <source>
        <dbReference type="ARBA" id="ARBA00040968"/>
    </source>
</evidence>
<evidence type="ECO:0000313" key="14">
    <source>
        <dbReference type="Proteomes" id="UP001497497"/>
    </source>
</evidence>
<dbReference type="InterPro" id="IPR021115">
    <property type="entry name" value="Pyridoxal-P_BS"/>
</dbReference>
<dbReference type="PANTHER" id="PTHR11999">
    <property type="entry name" value="GROUP II PYRIDOXAL-5-PHOSPHATE DECARBOXYLASE"/>
    <property type="match status" value="1"/>
</dbReference>
<dbReference type="Gene3D" id="1.20.1340.10">
    <property type="entry name" value="dopa decarboxylase, N-terminal domain"/>
    <property type="match status" value="1"/>
</dbReference>
<accession>A0AAV2HK63</accession>
<comment type="subunit">
    <text evidence="3">Homodimer.</text>
</comment>
<dbReference type="EC" id="4.1.1.28" evidence="8"/>
<reference evidence="13 14" key="1">
    <citation type="submission" date="2024-04" db="EMBL/GenBank/DDBJ databases">
        <authorList>
            <consortium name="Genoscope - CEA"/>
            <person name="William W."/>
        </authorList>
    </citation>
    <scope>NUCLEOTIDE SEQUENCE [LARGE SCALE GENOMIC DNA]</scope>
</reference>
<evidence type="ECO:0000256" key="6">
    <source>
        <dbReference type="ARBA" id="ARBA00022898"/>
    </source>
</evidence>
<organism evidence="13 14">
    <name type="scientific">Lymnaea stagnalis</name>
    <name type="common">Great pond snail</name>
    <name type="synonym">Helix stagnalis</name>
    <dbReference type="NCBI Taxonomy" id="6523"/>
    <lineage>
        <taxon>Eukaryota</taxon>
        <taxon>Metazoa</taxon>
        <taxon>Spiralia</taxon>
        <taxon>Lophotrochozoa</taxon>
        <taxon>Mollusca</taxon>
        <taxon>Gastropoda</taxon>
        <taxon>Heterobranchia</taxon>
        <taxon>Euthyneura</taxon>
        <taxon>Panpulmonata</taxon>
        <taxon>Hygrophila</taxon>
        <taxon>Lymnaeoidea</taxon>
        <taxon>Lymnaeidae</taxon>
        <taxon>Lymnaea</taxon>
    </lineage>
</organism>
<dbReference type="Gene3D" id="3.40.640.10">
    <property type="entry name" value="Type I PLP-dependent aspartate aminotransferase-like (Major domain)"/>
    <property type="match status" value="1"/>
</dbReference>
<dbReference type="InterPro" id="IPR015422">
    <property type="entry name" value="PyrdxlP-dep_Trfase_small"/>
</dbReference>
<dbReference type="GO" id="GO:0019752">
    <property type="term" value="P:carboxylic acid metabolic process"/>
    <property type="evidence" value="ECO:0007669"/>
    <property type="project" value="InterPro"/>
</dbReference>
<dbReference type="GO" id="GO:0042427">
    <property type="term" value="P:serotonin biosynthetic process"/>
    <property type="evidence" value="ECO:0007669"/>
    <property type="project" value="TreeGrafter"/>
</dbReference>
<dbReference type="InterPro" id="IPR002129">
    <property type="entry name" value="PyrdxlP-dep_de-COase"/>
</dbReference>
<gene>
    <name evidence="13" type="ORF">GSLYS_00007773001</name>
</gene>
<dbReference type="CDD" id="cd06450">
    <property type="entry name" value="DOPA_deC_like"/>
    <property type="match status" value="1"/>
</dbReference>
<evidence type="ECO:0000256" key="5">
    <source>
        <dbReference type="ARBA" id="ARBA00022793"/>
    </source>
</evidence>
<comment type="cofactor">
    <cofactor evidence="1 11 12">
        <name>pyridoxal 5'-phosphate</name>
        <dbReference type="ChEBI" id="CHEBI:597326"/>
    </cofactor>
</comment>
<evidence type="ECO:0000256" key="1">
    <source>
        <dbReference type="ARBA" id="ARBA00001933"/>
    </source>
</evidence>